<keyword evidence="1" id="KW-0812">Transmembrane</keyword>
<dbReference type="EMBL" id="GEBQ01018020">
    <property type="protein sequence ID" value="JAT21957.1"/>
    <property type="molecule type" value="Transcribed_RNA"/>
</dbReference>
<dbReference type="InterPro" id="IPR006578">
    <property type="entry name" value="MADF-dom"/>
</dbReference>
<organism evidence="3">
    <name type="scientific">Graphocephala atropunctata</name>
    <dbReference type="NCBI Taxonomy" id="36148"/>
    <lineage>
        <taxon>Eukaryota</taxon>
        <taxon>Metazoa</taxon>
        <taxon>Ecdysozoa</taxon>
        <taxon>Arthropoda</taxon>
        <taxon>Hexapoda</taxon>
        <taxon>Insecta</taxon>
        <taxon>Pterygota</taxon>
        <taxon>Neoptera</taxon>
        <taxon>Paraneoptera</taxon>
        <taxon>Hemiptera</taxon>
        <taxon>Auchenorrhyncha</taxon>
        <taxon>Membracoidea</taxon>
        <taxon>Cicadellidae</taxon>
        <taxon>Cicadellinae</taxon>
        <taxon>Cicadellini</taxon>
        <taxon>Graphocephala</taxon>
    </lineage>
</organism>
<dbReference type="Pfam" id="PF10545">
    <property type="entry name" value="MADF_DNA_bdg"/>
    <property type="match status" value="1"/>
</dbReference>
<feature type="non-terminal residue" evidence="3">
    <location>
        <position position="105"/>
    </location>
</feature>
<proteinExistence type="predicted"/>
<dbReference type="PROSITE" id="PS51029">
    <property type="entry name" value="MADF"/>
    <property type="match status" value="1"/>
</dbReference>
<evidence type="ECO:0000313" key="3">
    <source>
        <dbReference type="EMBL" id="JAT21957.1"/>
    </source>
</evidence>
<dbReference type="AlphaFoldDB" id="A0A1B6LE40"/>
<sequence>YFLYHFSHLTLFVTSLTSVFFVVIIVLVKMFDTELFINEVSIRPPLWDLKLKDYSNRDLKSKLWIEVARIVLSNWEQMTNEEKNKEGMSALPSTFVEGFHNEEGV</sequence>
<evidence type="ECO:0000256" key="1">
    <source>
        <dbReference type="SAM" id="Phobius"/>
    </source>
</evidence>
<feature type="domain" description="MADF" evidence="2">
    <location>
        <begin position="35"/>
        <end position="105"/>
    </location>
</feature>
<reference evidence="3" key="1">
    <citation type="submission" date="2015-11" db="EMBL/GenBank/DDBJ databases">
        <title>De novo transcriptome assembly of four potential Pierce s Disease insect vectors from Arizona vineyards.</title>
        <authorList>
            <person name="Tassone E.E."/>
        </authorList>
    </citation>
    <scope>NUCLEOTIDE SEQUENCE</scope>
</reference>
<feature type="non-terminal residue" evidence="3">
    <location>
        <position position="1"/>
    </location>
</feature>
<name>A0A1B6LE40_9HEMI</name>
<keyword evidence="1" id="KW-0472">Membrane</keyword>
<evidence type="ECO:0000259" key="2">
    <source>
        <dbReference type="PROSITE" id="PS51029"/>
    </source>
</evidence>
<gene>
    <name evidence="3" type="ORF">g.1325</name>
</gene>
<feature type="transmembrane region" description="Helical" evidence="1">
    <location>
        <begin position="6"/>
        <end position="28"/>
    </location>
</feature>
<keyword evidence="1" id="KW-1133">Transmembrane helix</keyword>
<accession>A0A1B6LE40</accession>
<protein>
    <recommendedName>
        <fullName evidence="2">MADF domain-containing protein</fullName>
    </recommendedName>
</protein>